<accession>A0ABR1YVA4</accession>
<keyword evidence="3" id="KW-1185">Reference proteome</keyword>
<comment type="caution">
    <text evidence="2">The sequence shown here is derived from an EMBL/GenBank/DDBJ whole genome shotgun (WGS) entry which is preliminary data.</text>
</comment>
<name>A0ABR1YVA4_9PEZI</name>
<feature type="compositionally biased region" description="Low complexity" evidence="1">
    <location>
        <begin position="230"/>
        <end position="242"/>
    </location>
</feature>
<evidence type="ECO:0000256" key="1">
    <source>
        <dbReference type="SAM" id="MobiDB-lite"/>
    </source>
</evidence>
<dbReference type="EMBL" id="JBBWRZ010000003">
    <property type="protein sequence ID" value="KAK8239993.1"/>
    <property type="molecule type" value="Genomic_DNA"/>
</dbReference>
<gene>
    <name evidence="2" type="ORF">HDK90DRAFT_547923</name>
</gene>
<feature type="compositionally biased region" description="Polar residues" evidence="1">
    <location>
        <begin position="202"/>
        <end position="226"/>
    </location>
</feature>
<sequence>MDHDPGRYGPGRYGDFRDDMQWIHDTSFSVGEHRCLITAVTSFTNANMSVQQRDAVGAHMNALRNALFHSLLPHHLQAQRQAVFLGILSDFSYQAHSVFLRRIPVSGRNTKSRLFPGLTDNQQMIKVLARAHHRAHASDSSASRNGPHREDFESCTSLDTVTSRPVNPTADYVDTSDHGNRIEDLDSTVAQETHASRAPSPKFTTPLRQSPSGDSIPTNDNETSDYGNGASESSLSPAMPSSWVPRGTQNWNQDKYAQFLTCCDLLRKDMALQFMKK</sequence>
<feature type="compositionally biased region" description="Basic and acidic residues" evidence="1">
    <location>
        <begin position="175"/>
        <end position="184"/>
    </location>
</feature>
<organism evidence="2 3">
    <name type="scientific">Phyllosticta capitalensis</name>
    <dbReference type="NCBI Taxonomy" id="121624"/>
    <lineage>
        <taxon>Eukaryota</taxon>
        <taxon>Fungi</taxon>
        <taxon>Dikarya</taxon>
        <taxon>Ascomycota</taxon>
        <taxon>Pezizomycotina</taxon>
        <taxon>Dothideomycetes</taxon>
        <taxon>Dothideomycetes incertae sedis</taxon>
        <taxon>Botryosphaeriales</taxon>
        <taxon>Phyllostictaceae</taxon>
        <taxon>Phyllosticta</taxon>
    </lineage>
</organism>
<protein>
    <submittedName>
        <fullName evidence="2">Uncharacterized protein</fullName>
    </submittedName>
</protein>
<feature type="region of interest" description="Disordered" evidence="1">
    <location>
        <begin position="130"/>
        <end position="246"/>
    </location>
</feature>
<evidence type="ECO:0000313" key="3">
    <source>
        <dbReference type="Proteomes" id="UP001492380"/>
    </source>
</evidence>
<reference evidence="2 3" key="1">
    <citation type="submission" date="2024-04" db="EMBL/GenBank/DDBJ databases">
        <title>Phyllosticta paracitricarpa is synonymous to the EU quarantine fungus P. citricarpa based on phylogenomic analyses.</title>
        <authorList>
            <consortium name="Lawrence Berkeley National Laboratory"/>
            <person name="Van Ingen-Buijs V.A."/>
            <person name="Van Westerhoven A.C."/>
            <person name="Haridas S."/>
            <person name="Skiadas P."/>
            <person name="Martin F."/>
            <person name="Groenewald J.Z."/>
            <person name="Crous P.W."/>
            <person name="Seidl M.F."/>
        </authorList>
    </citation>
    <scope>NUCLEOTIDE SEQUENCE [LARGE SCALE GENOMIC DNA]</scope>
    <source>
        <strain evidence="2 3">CBS 123374</strain>
    </source>
</reference>
<feature type="compositionally biased region" description="Polar residues" evidence="1">
    <location>
        <begin position="154"/>
        <end position="166"/>
    </location>
</feature>
<evidence type="ECO:0000313" key="2">
    <source>
        <dbReference type="EMBL" id="KAK8239993.1"/>
    </source>
</evidence>
<proteinExistence type="predicted"/>
<dbReference type="Proteomes" id="UP001492380">
    <property type="component" value="Unassembled WGS sequence"/>
</dbReference>